<evidence type="ECO:0000256" key="1">
    <source>
        <dbReference type="ARBA" id="ARBA00044755"/>
    </source>
</evidence>
<keyword evidence="3" id="KW-1185">Reference proteome</keyword>
<dbReference type="STRING" id="163.SAMN04487775_11074"/>
<dbReference type="Pfam" id="PF04519">
    <property type="entry name" value="Bactofilin"/>
    <property type="match status" value="1"/>
</dbReference>
<dbReference type="Proteomes" id="UP000182360">
    <property type="component" value="Unassembled WGS sequence"/>
</dbReference>
<dbReference type="RefSeq" id="WP_074641346.1">
    <property type="nucleotide sequence ID" value="NZ_AP025286.1"/>
</dbReference>
<proteinExistence type="inferred from homology"/>
<dbReference type="PANTHER" id="PTHR35024:SF4">
    <property type="entry name" value="POLYMER-FORMING CYTOSKELETAL PROTEIN"/>
    <property type="match status" value="1"/>
</dbReference>
<evidence type="ECO:0000313" key="3">
    <source>
        <dbReference type="Proteomes" id="UP000182360"/>
    </source>
</evidence>
<dbReference type="eggNOG" id="COG1664">
    <property type="taxonomic scope" value="Bacteria"/>
</dbReference>
<protein>
    <submittedName>
        <fullName evidence="2">Protein CcmA, bactofilin family</fullName>
    </submittedName>
</protein>
<dbReference type="OrthoDB" id="350414at2"/>
<evidence type="ECO:0000313" key="2">
    <source>
        <dbReference type="EMBL" id="SEQ03141.1"/>
    </source>
</evidence>
<dbReference type="InterPro" id="IPR007607">
    <property type="entry name" value="BacA/B"/>
</dbReference>
<comment type="similarity">
    <text evidence="1">Belongs to the bactofilin family.</text>
</comment>
<name>A0A1H9CPY4_9SPIR</name>
<dbReference type="PANTHER" id="PTHR35024">
    <property type="entry name" value="HYPOTHETICAL CYTOSOLIC PROTEIN"/>
    <property type="match status" value="1"/>
</dbReference>
<sequence length="136" mass="14274">MALRTDDISINTIIGKGSAISGNMKVNGFIRVDGDIDGSLETDGNVIVGENARIRGNLTAKSVIIGGIIKGNIKANESVKILAEAAVIGDIISRKVQVDGSAIIHGHCISIKDEAEFGKTSGEYLQSKAIKEKVNL</sequence>
<gene>
    <name evidence="2" type="ORF">SAMN04487977_102259</name>
</gene>
<organism evidence="2 3">
    <name type="scientific">Treponema bryantii</name>
    <dbReference type="NCBI Taxonomy" id="163"/>
    <lineage>
        <taxon>Bacteria</taxon>
        <taxon>Pseudomonadati</taxon>
        <taxon>Spirochaetota</taxon>
        <taxon>Spirochaetia</taxon>
        <taxon>Spirochaetales</taxon>
        <taxon>Treponemataceae</taxon>
        <taxon>Treponema</taxon>
    </lineage>
</organism>
<accession>A0A1H9CPY4</accession>
<dbReference type="EMBL" id="FOFU01000002">
    <property type="protein sequence ID" value="SEQ03141.1"/>
    <property type="molecule type" value="Genomic_DNA"/>
</dbReference>
<reference evidence="2 3" key="1">
    <citation type="submission" date="2016-10" db="EMBL/GenBank/DDBJ databases">
        <authorList>
            <person name="de Groot N.N."/>
        </authorList>
    </citation>
    <scope>NUCLEOTIDE SEQUENCE [LARGE SCALE GENOMIC DNA]</scope>
    <source>
        <strain evidence="2 3">B25</strain>
    </source>
</reference>
<dbReference type="AlphaFoldDB" id="A0A1H9CPY4"/>